<feature type="transmembrane region" description="Helical" evidence="6">
    <location>
        <begin position="351"/>
        <end position="377"/>
    </location>
</feature>
<organism evidence="8 9">
    <name type="scientific">Massariosphaeria phaeospora</name>
    <dbReference type="NCBI Taxonomy" id="100035"/>
    <lineage>
        <taxon>Eukaryota</taxon>
        <taxon>Fungi</taxon>
        <taxon>Dikarya</taxon>
        <taxon>Ascomycota</taxon>
        <taxon>Pezizomycotina</taxon>
        <taxon>Dothideomycetes</taxon>
        <taxon>Pleosporomycetidae</taxon>
        <taxon>Pleosporales</taxon>
        <taxon>Pleosporales incertae sedis</taxon>
        <taxon>Massariosphaeria</taxon>
    </lineage>
</organism>
<evidence type="ECO:0000256" key="2">
    <source>
        <dbReference type="ARBA" id="ARBA00022692"/>
    </source>
</evidence>
<feature type="transmembrane region" description="Helical" evidence="6">
    <location>
        <begin position="243"/>
        <end position="262"/>
    </location>
</feature>
<feature type="domain" description="Major facilitator superfamily (MFS) profile" evidence="7">
    <location>
        <begin position="56"/>
        <end position="496"/>
    </location>
</feature>
<dbReference type="GO" id="GO:0022857">
    <property type="term" value="F:transmembrane transporter activity"/>
    <property type="evidence" value="ECO:0007669"/>
    <property type="project" value="InterPro"/>
</dbReference>
<accession>A0A7C8M6M4</accession>
<feature type="compositionally biased region" description="Low complexity" evidence="5">
    <location>
        <begin position="21"/>
        <end position="32"/>
    </location>
</feature>
<dbReference type="EMBL" id="JAADJZ010000017">
    <property type="protein sequence ID" value="KAF2869201.1"/>
    <property type="molecule type" value="Genomic_DNA"/>
</dbReference>
<dbReference type="SUPFAM" id="SSF103473">
    <property type="entry name" value="MFS general substrate transporter"/>
    <property type="match status" value="2"/>
</dbReference>
<protein>
    <submittedName>
        <fullName evidence="8">Major facilitator superfamily domain-containing protein</fullName>
    </submittedName>
</protein>
<keyword evidence="3 6" id="KW-1133">Transmembrane helix</keyword>
<feature type="transmembrane region" description="Helical" evidence="6">
    <location>
        <begin position="169"/>
        <end position="192"/>
    </location>
</feature>
<dbReference type="PROSITE" id="PS50850">
    <property type="entry name" value="MFS"/>
    <property type="match status" value="1"/>
</dbReference>
<dbReference type="Pfam" id="PF07690">
    <property type="entry name" value="MFS_1"/>
    <property type="match status" value="1"/>
</dbReference>
<evidence type="ECO:0000313" key="8">
    <source>
        <dbReference type="EMBL" id="KAF2869201.1"/>
    </source>
</evidence>
<feature type="transmembrane region" description="Helical" evidence="6">
    <location>
        <begin position="384"/>
        <end position="404"/>
    </location>
</feature>
<feature type="transmembrane region" description="Helical" evidence="6">
    <location>
        <begin position="416"/>
        <end position="436"/>
    </location>
</feature>
<feature type="transmembrane region" description="Helical" evidence="6">
    <location>
        <begin position="122"/>
        <end position="140"/>
    </location>
</feature>
<evidence type="ECO:0000256" key="4">
    <source>
        <dbReference type="ARBA" id="ARBA00023136"/>
    </source>
</evidence>
<evidence type="ECO:0000256" key="1">
    <source>
        <dbReference type="ARBA" id="ARBA00004141"/>
    </source>
</evidence>
<keyword evidence="4 6" id="KW-0472">Membrane</keyword>
<sequence>MDTQPSSRQTMEVKSLGDNTSSSHAHTSPSESSHQDTSAEAVDETQYFTGHRLHIITIWLLLPIFIVQMDSTITSTSILAITDDLGGYDKSSWVFTSYMLTYCGFQMISAKLSDILTRRTTLAISLLIFTVFSAACAASQTLMQLIMFRCVQGIGAAGVYALRMWPTYMGLMSGVIALALVVGPLIGGAIAQHGQWRWIFLLNVPACSIAIIGLLISLPKTLWNEPSARNRVSIFSTLSLRRIDVLGSTLLLGACLLVSTGIQQAALGYAWTSVFVLPLLLLVLPFLAAFFAWERHITTFRTYPEPVFPWRFCQSRISTGMILNAYFSGTVLMICLVQIPQRFIAVNNLSAFAAAVRLLAFGGCVPGGSTLSAVLMGRLQMPPCVVIVLGAVLQLVGAVLLARIPTGSAVYVPQFGYHVLVGLGVGFVTGALILLVPFAMHKRDLAVGSASMAQFRILGGLIGISIATSLSTPYLRTHLSAILPPDLALAVLHRTENLRLLQSPAVRETVRGVFGEAFNLQVTLAVGFVVAQFLATGLMWTMRRVDA</sequence>
<feature type="transmembrane region" description="Helical" evidence="6">
    <location>
        <begin position="198"/>
        <end position="222"/>
    </location>
</feature>
<dbReference type="InterPro" id="IPR011701">
    <property type="entry name" value="MFS"/>
</dbReference>
<feature type="transmembrane region" description="Helical" evidence="6">
    <location>
        <begin position="518"/>
        <end position="540"/>
    </location>
</feature>
<keyword evidence="2 6" id="KW-0812">Transmembrane</keyword>
<dbReference type="AlphaFoldDB" id="A0A7C8M6M4"/>
<dbReference type="PANTHER" id="PTHR23501">
    <property type="entry name" value="MAJOR FACILITATOR SUPERFAMILY"/>
    <property type="match status" value="1"/>
</dbReference>
<gene>
    <name evidence="8" type="ORF">BDV95DRAFT_609431</name>
</gene>
<feature type="transmembrane region" description="Helical" evidence="6">
    <location>
        <begin position="146"/>
        <end position="162"/>
    </location>
</feature>
<evidence type="ECO:0000259" key="7">
    <source>
        <dbReference type="PROSITE" id="PS50850"/>
    </source>
</evidence>
<dbReference type="InterPro" id="IPR020846">
    <property type="entry name" value="MFS_dom"/>
</dbReference>
<feature type="transmembrane region" description="Helical" evidence="6">
    <location>
        <begin position="58"/>
        <end position="81"/>
    </location>
</feature>
<reference evidence="8 9" key="1">
    <citation type="submission" date="2020-01" db="EMBL/GenBank/DDBJ databases">
        <authorList>
            <consortium name="DOE Joint Genome Institute"/>
            <person name="Haridas S."/>
            <person name="Albert R."/>
            <person name="Binder M."/>
            <person name="Bloem J."/>
            <person name="Labutti K."/>
            <person name="Salamov A."/>
            <person name="Andreopoulos B."/>
            <person name="Baker S.E."/>
            <person name="Barry K."/>
            <person name="Bills G."/>
            <person name="Bluhm B.H."/>
            <person name="Cannon C."/>
            <person name="Castanera R."/>
            <person name="Culley D.E."/>
            <person name="Daum C."/>
            <person name="Ezra D."/>
            <person name="Gonzalez J.B."/>
            <person name="Henrissat B."/>
            <person name="Kuo A."/>
            <person name="Liang C."/>
            <person name="Lipzen A."/>
            <person name="Lutzoni F."/>
            <person name="Magnuson J."/>
            <person name="Mondo S."/>
            <person name="Nolan M."/>
            <person name="Ohm R."/>
            <person name="Pangilinan J."/>
            <person name="Park H.-J.H."/>
            <person name="Ramirez L."/>
            <person name="Alfaro M."/>
            <person name="Sun H."/>
            <person name="Tritt A."/>
            <person name="Yoshinaga Y."/>
            <person name="Zwiers L.-H.L."/>
            <person name="Turgeon B.G."/>
            <person name="Goodwin S.B."/>
            <person name="Spatafora J.W."/>
            <person name="Crous P.W."/>
            <person name="Grigoriev I.V."/>
        </authorList>
    </citation>
    <scope>NUCLEOTIDE SEQUENCE [LARGE SCALE GENOMIC DNA]</scope>
    <source>
        <strain evidence="8 9">CBS 611.86</strain>
    </source>
</reference>
<dbReference type="Gene3D" id="1.20.1720.10">
    <property type="entry name" value="Multidrug resistance protein D"/>
    <property type="match status" value="1"/>
</dbReference>
<dbReference type="GO" id="GO:0005886">
    <property type="term" value="C:plasma membrane"/>
    <property type="evidence" value="ECO:0007669"/>
    <property type="project" value="TreeGrafter"/>
</dbReference>
<proteinExistence type="predicted"/>
<evidence type="ECO:0000256" key="5">
    <source>
        <dbReference type="SAM" id="MobiDB-lite"/>
    </source>
</evidence>
<feature type="region of interest" description="Disordered" evidence="5">
    <location>
        <begin position="1"/>
        <end position="41"/>
    </location>
</feature>
<feature type="transmembrane region" description="Helical" evidence="6">
    <location>
        <begin position="268"/>
        <end position="293"/>
    </location>
</feature>
<feature type="transmembrane region" description="Helical" evidence="6">
    <location>
        <begin position="321"/>
        <end position="339"/>
    </location>
</feature>
<feature type="compositionally biased region" description="Polar residues" evidence="5">
    <location>
        <begin position="1"/>
        <end position="20"/>
    </location>
</feature>
<evidence type="ECO:0000256" key="3">
    <source>
        <dbReference type="ARBA" id="ARBA00022989"/>
    </source>
</evidence>
<name>A0A7C8M6M4_9PLEO</name>
<dbReference type="InterPro" id="IPR036259">
    <property type="entry name" value="MFS_trans_sf"/>
</dbReference>
<comment type="caution">
    <text evidence="8">The sequence shown here is derived from an EMBL/GenBank/DDBJ whole genome shotgun (WGS) entry which is preliminary data.</text>
</comment>
<dbReference type="OrthoDB" id="440553at2759"/>
<evidence type="ECO:0000313" key="9">
    <source>
        <dbReference type="Proteomes" id="UP000481861"/>
    </source>
</evidence>
<keyword evidence="9" id="KW-1185">Reference proteome</keyword>
<comment type="subcellular location">
    <subcellularLocation>
        <location evidence="1">Membrane</location>
        <topology evidence="1">Multi-pass membrane protein</topology>
    </subcellularLocation>
</comment>
<dbReference type="PANTHER" id="PTHR23501:SF43">
    <property type="entry name" value="MULTIDRUG TRANSPORTER, PUTATIVE (AFU_ORTHOLOGUE AFUA_6G03040)-RELATED"/>
    <property type="match status" value="1"/>
</dbReference>
<feature type="transmembrane region" description="Helical" evidence="6">
    <location>
        <begin position="93"/>
        <end position="110"/>
    </location>
</feature>
<evidence type="ECO:0000256" key="6">
    <source>
        <dbReference type="SAM" id="Phobius"/>
    </source>
</evidence>
<dbReference type="Proteomes" id="UP000481861">
    <property type="component" value="Unassembled WGS sequence"/>
</dbReference>